<proteinExistence type="predicted"/>
<name>A0A0B1SCL7_OESDE</name>
<evidence type="ECO:0000313" key="1">
    <source>
        <dbReference type="EMBL" id="KHJ81621.1"/>
    </source>
</evidence>
<dbReference type="PANTHER" id="PTHR21523:SF37">
    <property type="entry name" value="MLT-TEN (MLT-10) RELATED"/>
    <property type="match status" value="1"/>
</dbReference>
<accession>A0A0B1SCL7</accession>
<gene>
    <name evidence="1" type="ORF">OESDEN_18691</name>
</gene>
<dbReference type="Pfam" id="PF04870">
    <property type="entry name" value="Moulting_cycle"/>
    <property type="match status" value="2"/>
</dbReference>
<protein>
    <submittedName>
        <fullName evidence="1">Uncharacterized protein</fullName>
    </submittedName>
</protein>
<organism evidence="1 2">
    <name type="scientific">Oesophagostomum dentatum</name>
    <name type="common">Nodular worm</name>
    <dbReference type="NCBI Taxonomy" id="61180"/>
    <lineage>
        <taxon>Eukaryota</taxon>
        <taxon>Metazoa</taxon>
        <taxon>Ecdysozoa</taxon>
        <taxon>Nematoda</taxon>
        <taxon>Chromadorea</taxon>
        <taxon>Rhabditida</taxon>
        <taxon>Rhabditina</taxon>
        <taxon>Rhabditomorpha</taxon>
        <taxon>Strongyloidea</taxon>
        <taxon>Strongylidae</taxon>
        <taxon>Oesophagostomum</taxon>
    </lineage>
</organism>
<feature type="non-terminal residue" evidence="1">
    <location>
        <position position="179"/>
    </location>
</feature>
<evidence type="ECO:0000313" key="2">
    <source>
        <dbReference type="Proteomes" id="UP000053660"/>
    </source>
</evidence>
<dbReference type="AlphaFoldDB" id="A0A0B1SCL7"/>
<dbReference type="InterPro" id="IPR006954">
    <property type="entry name" value="Mlt-10-like"/>
</dbReference>
<sequence length="179" mass="20711">MMAQDEEVRKQKKLAKRRREEIRVPMRFLRESIKMLLAASGKNVTNFDKKTIKLISPRFLSLVPDQNDDDLVNQHPIAFPIFSTSRRCFLPLSGVTDAVDQAEDTQAKLRERELLNENGVPLYFTKKNVTEILGDTEKRKIETFETLDKSYTVQQKEDLGRDGYAFLDAEQLRTVYGPN</sequence>
<reference evidence="1 2" key="1">
    <citation type="submission" date="2014-03" db="EMBL/GenBank/DDBJ databases">
        <title>Draft genome of the hookworm Oesophagostomum dentatum.</title>
        <authorList>
            <person name="Mitreva M."/>
        </authorList>
    </citation>
    <scope>NUCLEOTIDE SEQUENCE [LARGE SCALE GENOMIC DNA]</scope>
    <source>
        <strain evidence="1 2">OD-Hann</strain>
    </source>
</reference>
<keyword evidence="2" id="KW-1185">Reference proteome</keyword>
<dbReference type="PANTHER" id="PTHR21523">
    <property type="match status" value="1"/>
</dbReference>
<dbReference type="EMBL" id="KN587442">
    <property type="protein sequence ID" value="KHJ81621.1"/>
    <property type="molecule type" value="Genomic_DNA"/>
</dbReference>
<dbReference type="OrthoDB" id="5917548at2759"/>
<dbReference type="Proteomes" id="UP000053660">
    <property type="component" value="Unassembled WGS sequence"/>
</dbReference>